<accession>A0A1W1BRT0</accession>
<proteinExistence type="predicted"/>
<organism evidence="2">
    <name type="scientific">hydrothermal vent metagenome</name>
    <dbReference type="NCBI Taxonomy" id="652676"/>
    <lineage>
        <taxon>unclassified sequences</taxon>
        <taxon>metagenomes</taxon>
        <taxon>ecological metagenomes</taxon>
    </lineage>
</organism>
<dbReference type="AlphaFoldDB" id="A0A1W1BRT0"/>
<dbReference type="PIRSF" id="PIRSF028688">
    <property type="entry name" value="UCP_imp_028688"/>
    <property type="match status" value="1"/>
</dbReference>
<evidence type="ECO:0000313" key="2">
    <source>
        <dbReference type="EMBL" id="SFV56226.1"/>
    </source>
</evidence>
<feature type="domain" description="FlgO" evidence="1">
    <location>
        <begin position="62"/>
        <end position="180"/>
    </location>
</feature>
<name>A0A1W1BRT0_9ZZZZ</name>
<dbReference type="InterPro" id="IPR014549">
    <property type="entry name" value="FlgO"/>
</dbReference>
<sequence length="190" mass="21138">MKKIVLASSVALGLFLAGCSQNNELLYTKTSYKSVGLHNIATSDVYINYGAVTDEAVKTIFQSTKVPKRVIVTDFVDITSLQNNSKLGYVLSNNIKNSLINHFKTNVVEAEVSKYFRISGNGLKILSRNIDKLRARNFQVEYAIVGTYTHTDKELVIFVKLIDLKTGIIKGSYAKSFPMGPATKMMLEEK</sequence>
<protein>
    <recommendedName>
        <fullName evidence="1">FlgO domain-containing protein</fullName>
    </recommendedName>
</protein>
<evidence type="ECO:0000259" key="1">
    <source>
        <dbReference type="Pfam" id="PF17680"/>
    </source>
</evidence>
<reference evidence="2" key="1">
    <citation type="submission" date="2016-10" db="EMBL/GenBank/DDBJ databases">
        <authorList>
            <person name="de Groot N.N."/>
        </authorList>
    </citation>
    <scope>NUCLEOTIDE SEQUENCE</scope>
</reference>
<dbReference type="InterPro" id="IPR041215">
    <property type="entry name" value="FlgO_dom"/>
</dbReference>
<dbReference type="Pfam" id="PF17680">
    <property type="entry name" value="FlgO"/>
    <property type="match status" value="1"/>
</dbReference>
<dbReference type="PROSITE" id="PS51257">
    <property type="entry name" value="PROKAR_LIPOPROTEIN"/>
    <property type="match status" value="1"/>
</dbReference>
<gene>
    <name evidence="2" type="ORF">MNB_SM-5-1232</name>
</gene>
<dbReference type="EMBL" id="FPHH01000038">
    <property type="protein sequence ID" value="SFV56226.1"/>
    <property type="molecule type" value="Genomic_DNA"/>
</dbReference>